<dbReference type="GO" id="GO:0004181">
    <property type="term" value="F:metallocarboxypeptidase activity"/>
    <property type="evidence" value="ECO:0007669"/>
    <property type="project" value="InterPro"/>
</dbReference>
<dbReference type="PRINTS" id="PR00998">
    <property type="entry name" value="CRBOXYPTASET"/>
</dbReference>
<keyword evidence="1" id="KW-0378">Hydrolase</keyword>
<sequence>NGCMQDIHWTDGSFGYFPSYTLGAMYAAQLRFALERCLGESLGSLVTQGRLAEVFGWLQQNLWQHGSAFDTDALITRATGEALNPQWLRRHLEQRYLR</sequence>
<proteinExistence type="predicted"/>
<keyword evidence="2" id="KW-1185">Reference proteome</keyword>
<gene>
    <name evidence="1" type="ORF">G113_15101</name>
</gene>
<comment type="caution">
    <text evidence="1">The sequence shown here is derived from an EMBL/GenBank/DDBJ whole genome shotgun (WGS) entry which is preliminary data.</text>
</comment>
<accession>R1H731</accession>
<organism evidence="1 2">
    <name type="scientific">Aeromonas molluscorum 848</name>
    <dbReference type="NCBI Taxonomy" id="1268236"/>
    <lineage>
        <taxon>Bacteria</taxon>
        <taxon>Pseudomonadati</taxon>
        <taxon>Pseudomonadota</taxon>
        <taxon>Gammaproteobacteria</taxon>
        <taxon>Aeromonadales</taxon>
        <taxon>Aeromonadaceae</taxon>
        <taxon>Aeromonas</taxon>
    </lineage>
</organism>
<dbReference type="InterPro" id="IPR001333">
    <property type="entry name" value="Peptidase_M32_Taq"/>
</dbReference>
<dbReference type="PANTHER" id="PTHR34217">
    <property type="entry name" value="METAL-DEPENDENT CARBOXYPEPTIDASE"/>
    <property type="match status" value="1"/>
</dbReference>
<dbReference type="PROSITE" id="PS52034">
    <property type="entry name" value="PEPTIDASE_M32"/>
    <property type="match status" value="1"/>
</dbReference>
<reference evidence="1 2" key="1">
    <citation type="journal article" date="2013" name="Genome Announc.">
        <title>Draft Genome Sequence of Aeromonas molluscorum Strain 848TT, Isolated from Bivalve Molluscs.</title>
        <authorList>
            <person name="Spataro N."/>
            <person name="Farfan M."/>
            <person name="Albarral V."/>
            <person name="Sanglas A."/>
            <person name="Loren J.G."/>
            <person name="Fuste M.C."/>
            <person name="Bosch E."/>
        </authorList>
    </citation>
    <scope>NUCLEOTIDE SEQUENCE [LARGE SCALE GENOMIC DNA]</scope>
    <source>
        <strain evidence="1 2">848</strain>
    </source>
</reference>
<dbReference type="PATRIC" id="fig|1268236.3.peg.2964"/>
<dbReference type="AlphaFoldDB" id="R1H731"/>
<dbReference type="GO" id="GO:0006508">
    <property type="term" value="P:proteolysis"/>
    <property type="evidence" value="ECO:0007669"/>
    <property type="project" value="InterPro"/>
</dbReference>
<dbReference type="Gene3D" id="1.10.1370.30">
    <property type="match status" value="1"/>
</dbReference>
<keyword evidence="1" id="KW-0121">Carboxypeptidase</keyword>
<dbReference type="OrthoDB" id="9772308at2"/>
<dbReference type="MEROPS" id="M32.003"/>
<dbReference type="SUPFAM" id="SSF55486">
    <property type="entry name" value="Metalloproteases ('zincins'), catalytic domain"/>
    <property type="match status" value="1"/>
</dbReference>
<evidence type="ECO:0000313" key="2">
    <source>
        <dbReference type="Proteomes" id="UP000013526"/>
    </source>
</evidence>
<keyword evidence="1" id="KW-0645">Protease</keyword>
<dbReference type="PANTHER" id="PTHR34217:SF1">
    <property type="entry name" value="CARBOXYPEPTIDASE 1"/>
    <property type="match status" value="1"/>
</dbReference>
<name>R1H731_9GAMM</name>
<evidence type="ECO:0000313" key="1">
    <source>
        <dbReference type="EMBL" id="EOD54279.1"/>
    </source>
</evidence>
<feature type="non-terminal residue" evidence="1">
    <location>
        <position position="1"/>
    </location>
</feature>
<protein>
    <submittedName>
        <fullName evidence="1">Thermostable carboxypeptidase 1</fullName>
    </submittedName>
</protein>
<dbReference type="Pfam" id="PF02074">
    <property type="entry name" value="Peptidase_M32"/>
    <property type="match status" value="1"/>
</dbReference>
<dbReference type="EMBL" id="AQGQ01000119">
    <property type="protein sequence ID" value="EOD54279.1"/>
    <property type="molecule type" value="Genomic_DNA"/>
</dbReference>
<dbReference type="Proteomes" id="UP000013526">
    <property type="component" value="Unassembled WGS sequence"/>
</dbReference>